<proteinExistence type="predicted"/>
<dbReference type="EMBL" id="JAIWYP010000008">
    <property type="protein sequence ID" value="KAH3781350.1"/>
    <property type="molecule type" value="Genomic_DNA"/>
</dbReference>
<dbReference type="Proteomes" id="UP000828390">
    <property type="component" value="Unassembled WGS sequence"/>
</dbReference>
<dbReference type="AlphaFoldDB" id="A0A9D4ENR5"/>
<protein>
    <submittedName>
        <fullName evidence="1">Uncharacterized protein</fullName>
    </submittedName>
</protein>
<evidence type="ECO:0000313" key="2">
    <source>
        <dbReference type="Proteomes" id="UP000828390"/>
    </source>
</evidence>
<organism evidence="1 2">
    <name type="scientific">Dreissena polymorpha</name>
    <name type="common">Zebra mussel</name>
    <name type="synonym">Mytilus polymorpha</name>
    <dbReference type="NCBI Taxonomy" id="45954"/>
    <lineage>
        <taxon>Eukaryota</taxon>
        <taxon>Metazoa</taxon>
        <taxon>Spiralia</taxon>
        <taxon>Lophotrochozoa</taxon>
        <taxon>Mollusca</taxon>
        <taxon>Bivalvia</taxon>
        <taxon>Autobranchia</taxon>
        <taxon>Heteroconchia</taxon>
        <taxon>Euheterodonta</taxon>
        <taxon>Imparidentia</taxon>
        <taxon>Neoheterodontei</taxon>
        <taxon>Myida</taxon>
        <taxon>Dreissenoidea</taxon>
        <taxon>Dreissenidae</taxon>
        <taxon>Dreissena</taxon>
    </lineage>
</organism>
<name>A0A9D4ENR5_DREPO</name>
<sequence length="54" mass="6063">MTDIGSNVRTFFCDNGSYNDMATLFFNSQEEAIKQLFHQPGIRLNTCAQSTVPC</sequence>
<reference evidence="1" key="1">
    <citation type="journal article" date="2019" name="bioRxiv">
        <title>The Genome of the Zebra Mussel, Dreissena polymorpha: A Resource for Invasive Species Research.</title>
        <authorList>
            <person name="McCartney M.A."/>
            <person name="Auch B."/>
            <person name="Kono T."/>
            <person name="Mallez S."/>
            <person name="Zhang Y."/>
            <person name="Obille A."/>
            <person name="Becker A."/>
            <person name="Abrahante J.E."/>
            <person name="Garbe J."/>
            <person name="Badalamenti J.P."/>
            <person name="Herman A."/>
            <person name="Mangelson H."/>
            <person name="Liachko I."/>
            <person name="Sullivan S."/>
            <person name="Sone E.D."/>
            <person name="Koren S."/>
            <person name="Silverstein K.A.T."/>
            <person name="Beckman K.B."/>
            <person name="Gohl D.M."/>
        </authorList>
    </citation>
    <scope>NUCLEOTIDE SEQUENCE</scope>
    <source>
        <strain evidence="1">Duluth1</strain>
        <tissue evidence="1">Whole animal</tissue>
    </source>
</reference>
<keyword evidence="2" id="KW-1185">Reference proteome</keyword>
<accession>A0A9D4ENR5</accession>
<evidence type="ECO:0000313" key="1">
    <source>
        <dbReference type="EMBL" id="KAH3781350.1"/>
    </source>
</evidence>
<reference evidence="1" key="2">
    <citation type="submission" date="2020-11" db="EMBL/GenBank/DDBJ databases">
        <authorList>
            <person name="McCartney M.A."/>
            <person name="Auch B."/>
            <person name="Kono T."/>
            <person name="Mallez S."/>
            <person name="Becker A."/>
            <person name="Gohl D.M."/>
            <person name="Silverstein K.A.T."/>
            <person name="Koren S."/>
            <person name="Bechman K.B."/>
            <person name="Herman A."/>
            <person name="Abrahante J.E."/>
            <person name="Garbe J."/>
        </authorList>
    </citation>
    <scope>NUCLEOTIDE SEQUENCE</scope>
    <source>
        <strain evidence="1">Duluth1</strain>
        <tissue evidence="1">Whole animal</tissue>
    </source>
</reference>
<comment type="caution">
    <text evidence="1">The sequence shown here is derived from an EMBL/GenBank/DDBJ whole genome shotgun (WGS) entry which is preliminary data.</text>
</comment>
<gene>
    <name evidence="1" type="ORF">DPMN_159177</name>
</gene>